<dbReference type="Proteomes" id="UP000682733">
    <property type="component" value="Unassembled WGS sequence"/>
</dbReference>
<dbReference type="AlphaFoldDB" id="A0A8S2FZS0"/>
<protein>
    <submittedName>
        <fullName evidence="2">Uncharacterized protein</fullName>
    </submittedName>
</protein>
<dbReference type="EMBL" id="CAJOBA010073936">
    <property type="protein sequence ID" value="CAF4407121.1"/>
    <property type="molecule type" value="Genomic_DNA"/>
</dbReference>
<name>A0A8S2FZS0_9BILA</name>
<feature type="non-terminal residue" evidence="2">
    <location>
        <position position="1"/>
    </location>
</feature>
<organism evidence="2 4">
    <name type="scientific">Didymodactylos carnosus</name>
    <dbReference type="NCBI Taxonomy" id="1234261"/>
    <lineage>
        <taxon>Eukaryota</taxon>
        <taxon>Metazoa</taxon>
        <taxon>Spiralia</taxon>
        <taxon>Gnathifera</taxon>
        <taxon>Rotifera</taxon>
        <taxon>Eurotatoria</taxon>
        <taxon>Bdelloidea</taxon>
        <taxon>Philodinida</taxon>
        <taxon>Philodinidae</taxon>
        <taxon>Didymodactylos</taxon>
    </lineage>
</organism>
<feature type="compositionally biased region" description="Polar residues" evidence="1">
    <location>
        <begin position="120"/>
        <end position="133"/>
    </location>
</feature>
<dbReference type="Proteomes" id="UP000677228">
    <property type="component" value="Unassembled WGS sequence"/>
</dbReference>
<evidence type="ECO:0000313" key="4">
    <source>
        <dbReference type="Proteomes" id="UP000677228"/>
    </source>
</evidence>
<evidence type="ECO:0000313" key="3">
    <source>
        <dbReference type="EMBL" id="CAF4407121.1"/>
    </source>
</evidence>
<evidence type="ECO:0000256" key="1">
    <source>
        <dbReference type="SAM" id="MobiDB-lite"/>
    </source>
</evidence>
<gene>
    <name evidence="2" type="ORF">OVA965_LOCUS41997</name>
    <name evidence="3" type="ORF">TMI583_LOCUS43791</name>
</gene>
<dbReference type="PANTHER" id="PTHR35170">
    <property type="entry name" value="PROTEIN DD3-3"/>
    <property type="match status" value="1"/>
</dbReference>
<feature type="region of interest" description="Disordered" evidence="1">
    <location>
        <begin position="120"/>
        <end position="145"/>
    </location>
</feature>
<evidence type="ECO:0000313" key="2">
    <source>
        <dbReference type="EMBL" id="CAF1599195.1"/>
    </source>
</evidence>
<dbReference type="InterPro" id="IPR053320">
    <property type="entry name" value="Protein_DD3-3_O-glyco"/>
</dbReference>
<accession>A0A8S2FZS0</accession>
<feature type="compositionally biased region" description="Basic and acidic residues" evidence="1">
    <location>
        <begin position="134"/>
        <end position="145"/>
    </location>
</feature>
<comment type="caution">
    <text evidence="2">The sequence shown here is derived from an EMBL/GenBank/DDBJ whole genome shotgun (WGS) entry which is preliminary data.</text>
</comment>
<dbReference type="PANTHER" id="PTHR35170:SF2">
    <property type="entry name" value="PROTEIN DD3-3"/>
    <property type="match status" value="1"/>
</dbReference>
<dbReference type="EMBL" id="CAJNOK010050199">
    <property type="protein sequence ID" value="CAF1599195.1"/>
    <property type="molecule type" value="Genomic_DNA"/>
</dbReference>
<feature type="compositionally biased region" description="Polar residues" evidence="1">
    <location>
        <begin position="9"/>
        <end position="21"/>
    </location>
</feature>
<reference evidence="2" key="1">
    <citation type="submission" date="2021-02" db="EMBL/GenBank/DDBJ databases">
        <authorList>
            <person name="Nowell W R."/>
        </authorList>
    </citation>
    <scope>NUCLEOTIDE SEQUENCE</scope>
</reference>
<proteinExistence type="predicted"/>
<feature type="region of interest" description="Disordered" evidence="1">
    <location>
        <begin position="1"/>
        <end position="21"/>
    </location>
</feature>
<sequence length="166" mass="19025">DVYLHFPPGSNNRVNEQSADRTNAQNAFNSQNNNKGGYNVPDATDKPYGTNSSLQYYLKFFQSGKVGKTILRFIWTNQHGCGGDESTNPTKQKCEIILQYMCQNGNIDEQDLDKFRNGVNTLQQGYTPNPSSDQKGKQNDVNTDRRLHETWDYYNRCNNRERNKGV</sequence>